<evidence type="ECO:0000313" key="1">
    <source>
        <dbReference type="EMBL" id="GGE19731.1"/>
    </source>
</evidence>
<dbReference type="SUPFAM" id="SSF158837">
    <property type="entry name" value="AGR C 984p-like"/>
    <property type="match status" value="5"/>
</dbReference>
<accession>A0A916ZZ28</accession>
<evidence type="ECO:0000313" key="2">
    <source>
        <dbReference type="Proteomes" id="UP000644699"/>
    </source>
</evidence>
<dbReference type="Pfam" id="PF06748">
    <property type="entry name" value="DUF1217"/>
    <property type="match status" value="3"/>
</dbReference>
<dbReference type="EMBL" id="BMIQ01000008">
    <property type="protein sequence ID" value="GGE19731.1"/>
    <property type="molecule type" value="Genomic_DNA"/>
</dbReference>
<dbReference type="InterPro" id="IPR010626">
    <property type="entry name" value="DUF1217"/>
</dbReference>
<dbReference type="Gene3D" id="1.10.3700.10">
    <property type="entry name" value="AGR C 984p-like"/>
    <property type="match status" value="3"/>
</dbReference>
<dbReference type="Proteomes" id="UP000644699">
    <property type="component" value="Unassembled WGS sequence"/>
</dbReference>
<dbReference type="AlphaFoldDB" id="A0A916ZZ28"/>
<keyword evidence="2" id="KW-1185">Reference proteome</keyword>
<dbReference type="RefSeq" id="WP_188912286.1">
    <property type="nucleotide sequence ID" value="NZ_BMIQ01000008.1"/>
</dbReference>
<protein>
    <submittedName>
        <fullName evidence="1">Uncharacterized protein</fullName>
    </submittedName>
</protein>
<sequence>MVSTLLGYKLYASNMSKTLERLENTATVKRDTEYYNSHIGKVTSVEDFLDDYRLYSYAMKAYGLEDQIASKGLIRKVLQSDLSDSTSFANKLTDKKYRDFAAAFSFGATSATDTKAAQSSAQTESLVDSYSERRVRQGTAAAAKTNAYQAAIGNVASVDDLLNNTTLYDVVLSSIGADPDTTSSSFVRQALTGTLPANTSVANPKWLTLHEKFNFNADGSLVSGKTAQDAGKTNQLIYDYNVATDNNTNSYAAAFNTSYYTSKVAAGSTMTASDLLNDPRLFEYVATAYGFDASAETPSYFYNILTSDAADSTSAYSQLMASSTATTARKEQFTSLRAVFGFNTDGSAKAGGMQTAAQQTTLTDAYFKNYAVVATSKDAKQTSAFKYLLDGINSVTDLLKDNGAFGHDALNYALKAFDIDPDETSLYQVRRVLTSDVSDPDSYVNRLKDERFVKLAAAFNFDADGKVATQRLVQSTTAQTTTGQKYLQSFGDNLTTAKKDVIKTETKAYLTAIGGMSSLDDLLADQKTLDFALKAYGLDKKNLSTADVKKILTSDLSDKKSFAYSVDDGSYVAFAQAFNFNSAGTVTRTTSGVQSGASVLTTENRFLLQTLETKASDDGQEGVRLALYFKRVAPTVTSYTGVLADKALLKAVMTAYSLPDGFSQLDTDQQVSILEKKFKIEDFKDTKKLDKMITSFSALYDVADADTTNANSPILALFGGSSGSGSAANSILSLL</sequence>
<dbReference type="InterPro" id="IPR023157">
    <property type="entry name" value="AGR-C-984p-like_sf"/>
</dbReference>
<comment type="caution">
    <text evidence="1">The sequence shown here is derived from an EMBL/GenBank/DDBJ whole genome shotgun (WGS) entry which is preliminary data.</text>
</comment>
<gene>
    <name evidence="1" type="ORF">GCM10011390_43720</name>
</gene>
<organism evidence="1 2">
    <name type="scientific">Aureimonas endophytica</name>
    <dbReference type="NCBI Taxonomy" id="2027858"/>
    <lineage>
        <taxon>Bacteria</taxon>
        <taxon>Pseudomonadati</taxon>
        <taxon>Pseudomonadota</taxon>
        <taxon>Alphaproteobacteria</taxon>
        <taxon>Hyphomicrobiales</taxon>
        <taxon>Aurantimonadaceae</taxon>
        <taxon>Aureimonas</taxon>
    </lineage>
</organism>
<reference evidence="1" key="1">
    <citation type="journal article" date="2014" name="Int. J. Syst. Evol. Microbiol.">
        <title>Complete genome sequence of Corynebacterium casei LMG S-19264T (=DSM 44701T), isolated from a smear-ripened cheese.</title>
        <authorList>
            <consortium name="US DOE Joint Genome Institute (JGI-PGF)"/>
            <person name="Walter F."/>
            <person name="Albersmeier A."/>
            <person name="Kalinowski J."/>
            <person name="Ruckert C."/>
        </authorList>
    </citation>
    <scope>NUCLEOTIDE SEQUENCE</scope>
    <source>
        <strain evidence="1">CGMCC 1.15367</strain>
    </source>
</reference>
<proteinExistence type="predicted"/>
<reference evidence="1" key="2">
    <citation type="submission" date="2020-09" db="EMBL/GenBank/DDBJ databases">
        <authorList>
            <person name="Sun Q."/>
            <person name="Zhou Y."/>
        </authorList>
    </citation>
    <scope>NUCLEOTIDE SEQUENCE</scope>
    <source>
        <strain evidence="1">CGMCC 1.15367</strain>
    </source>
</reference>
<name>A0A916ZZ28_9HYPH</name>